<dbReference type="HAMAP" id="MF_00920">
    <property type="entry name" value="FtsY"/>
    <property type="match status" value="1"/>
</dbReference>
<dbReference type="Pfam" id="PF00448">
    <property type="entry name" value="SRP54"/>
    <property type="match status" value="1"/>
</dbReference>
<keyword evidence="2 10" id="KW-1003">Cell membrane</keyword>
<dbReference type="Pfam" id="PF02881">
    <property type="entry name" value="SRP54_N"/>
    <property type="match status" value="1"/>
</dbReference>
<keyword evidence="6 10" id="KW-0342">GTP-binding</keyword>
<gene>
    <name evidence="10 13" type="primary">ftsY</name>
    <name evidence="13" type="ORF">ACFPPC_22950</name>
</gene>
<dbReference type="Gene3D" id="3.40.50.300">
    <property type="entry name" value="P-loop containing nucleotide triphosphate hydrolases"/>
    <property type="match status" value="1"/>
</dbReference>
<evidence type="ECO:0000256" key="11">
    <source>
        <dbReference type="SAM" id="MobiDB-lite"/>
    </source>
</evidence>
<dbReference type="PROSITE" id="PS00300">
    <property type="entry name" value="SRP54"/>
    <property type="match status" value="1"/>
</dbReference>
<evidence type="ECO:0000256" key="8">
    <source>
        <dbReference type="ARBA" id="ARBA00023170"/>
    </source>
</evidence>
<dbReference type="EMBL" id="JBHSLV010000050">
    <property type="protein sequence ID" value="MFC5395492.1"/>
    <property type="molecule type" value="Genomic_DNA"/>
</dbReference>
<evidence type="ECO:0000256" key="7">
    <source>
        <dbReference type="ARBA" id="ARBA00023136"/>
    </source>
</evidence>
<dbReference type="InterPro" id="IPR027417">
    <property type="entry name" value="P-loop_NTPase"/>
</dbReference>
<evidence type="ECO:0000256" key="4">
    <source>
        <dbReference type="ARBA" id="ARBA00022741"/>
    </source>
</evidence>
<feature type="binding site" evidence="10">
    <location>
        <begin position="338"/>
        <end position="341"/>
    </location>
    <ligand>
        <name>GTP</name>
        <dbReference type="ChEBI" id="CHEBI:37565"/>
    </ligand>
</feature>
<comment type="catalytic activity">
    <reaction evidence="9 10">
        <text>GTP + H2O = GDP + phosphate + H(+)</text>
        <dbReference type="Rhea" id="RHEA:19669"/>
        <dbReference type="ChEBI" id="CHEBI:15377"/>
        <dbReference type="ChEBI" id="CHEBI:15378"/>
        <dbReference type="ChEBI" id="CHEBI:37565"/>
        <dbReference type="ChEBI" id="CHEBI:43474"/>
        <dbReference type="ChEBI" id="CHEBI:58189"/>
        <dbReference type="EC" id="3.6.5.4"/>
    </reaction>
</comment>
<evidence type="ECO:0000256" key="9">
    <source>
        <dbReference type="ARBA" id="ARBA00048027"/>
    </source>
</evidence>
<feature type="compositionally biased region" description="Pro residues" evidence="11">
    <location>
        <begin position="68"/>
        <end position="81"/>
    </location>
</feature>
<keyword evidence="14" id="KW-1185">Reference proteome</keyword>
<feature type="region of interest" description="Disordered" evidence="11">
    <location>
        <begin position="1"/>
        <end position="84"/>
    </location>
</feature>
<dbReference type="PANTHER" id="PTHR43134:SF1">
    <property type="entry name" value="SIGNAL RECOGNITION PARTICLE RECEPTOR SUBUNIT ALPHA"/>
    <property type="match status" value="1"/>
</dbReference>
<dbReference type="NCBIfam" id="TIGR00064">
    <property type="entry name" value="ftsY"/>
    <property type="match status" value="1"/>
</dbReference>
<organism evidence="13 14">
    <name type="scientific">Bosea vestrisii</name>
    <dbReference type="NCBI Taxonomy" id="151416"/>
    <lineage>
        <taxon>Bacteria</taxon>
        <taxon>Pseudomonadati</taxon>
        <taxon>Pseudomonadota</taxon>
        <taxon>Alphaproteobacteria</taxon>
        <taxon>Hyphomicrobiales</taxon>
        <taxon>Boseaceae</taxon>
        <taxon>Bosea</taxon>
    </lineage>
</organism>
<dbReference type="EC" id="3.6.5.4" evidence="10"/>
<dbReference type="SUPFAM" id="SSF52540">
    <property type="entry name" value="P-loop containing nucleoside triphosphate hydrolases"/>
    <property type="match status" value="1"/>
</dbReference>
<dbReference type="RefSeq" id="WP_377011463.1">
    <property type="nucleotide sequence ID" value="NZ_JBHSLV010000050.1"/>
</dbReference>
<keyword evidence="8 10" id="KW-0675">Receptor</keyword>
<protein>
    <recommendedName>
        <fullName evidence="10">Signal recognition particle receptor FtsY</fullName>
        <shortName evidence="10">SRP receptor</shortName>
        <ecNumber evidence="10">3.6.5.4</ecNumber>
    </recommendedName>
</protein>
<comment type="subcellular location">
    <subcellularLocation>
        <location evidence="1">Cell inner membrane</location>
        <topology evidence="1">Peripheral membrane protein</topology>
        <orientation evidence="1">Cytoplasmic side</orientation>
    </subcellularLocation>
    <subcellularLocation>
        <location evidence="10">Cell membrane</location>
        <topology evidence="10">Peripheral membrane protein</topology>
        <orientation evidence="10">Cytoplasmic side</orientation>
    </subcellularLocation>
    <subcellularLocation>
        <location evidence="10">Cytoplasm</location>
    </subcellularLocation>
</comment>
<name>A0ABW0HGF3_9HYPH</name>
<comment type="function">
    <text evidence="10">Involved in targeting and insertion of nascent membrane proteins into the cytoplasmic membrane. Acts as a receptor for the complex formed by the signal recognition particle (SRP) and the ribosome-nascent chain (RNC). Interaction with SRP-RNC leads to the transfer of the RNC complex to the Sec translocase for insertion into the membrane, the hydrolysis of GTP by both Ffh and FtsY, and the dissociation of the SRP-FtsY complex into the individual components.</text>
</comment>
<feature type="domain" description="SRP54-type proteins GTP-binding" evidence="12">
    <location>
        <begin position="359"/>
        <end position="372"/>
    </location>
</feature>
<evidence type="ECO:0000259" key="12">
    <source>
        <dbReference type="PROSITE" id="PS00300"/>
    </source>
</evidence>
<keyword evidence="4 10" id="KW-0547">Nucleotide-binding</keyword>
<feature type="binding site" evidence="10">
    <location>
        <begin position="274"/>
        <end position="278"/>
    </location>
    <ligand>
        <name>GTP</name>
        <dbReference type="ChEBI" id="CHEBI:37565"/>
    </ligand>
</feature>
<keyword evidence="3 10" id="KW-0963">Cytoplasm</keyword>
<evidence type="ECO:0000256" key="10">
    <source>
        <dbReference type="HAMAP-Rule" id="MF_00920"/>
    </source>
</evidence>
<keyword evidence="5 10" id="KW-0378">Hydrolase</keyword>
<evidence type="ECO:0000256" key="3">
    <source>
        <dbReference type="ARBA" id="ARBA00022490"/>
    </source>
</evidence>
<evidence type="ECO:0000256" key="2">
    <source>
        <dbReference type="ARBA" id="ARBA00022475"/>
    </source>
</evidence>
<dbReference type="CDD" id="cd17874">
    <property type="entry name" value="FtsY"/>
    <property type="match status" value="1"/>
</dbReference>
<feature type="compositionally biased region" description="Low complexity" evidence="11">
    <location>
        <begin position="39"/>
        <end position="57"/>
    </location>
</feature>
<dbReference type="SMART" id="SM00382">
    <property type="entry name" value="AAA"/>
    <property type="match status" value="1"/>
</dbReference>
<dbReference type="Gene3D" id="1.20.120.140">
    <property type="entry name" value="Signal recognition particle SRP54, nucleotide-binding domain"/>
    <property type="match status" value="1"/>
</dbReference>
<keyword evidence="7 10" id="KW-0472">Membrane</keyword>
<dbReference type="PANTHER" id="PTHR43134">
    <property type="entry name" value="SIGNAL RECOGNITION PARTICLE RECEPTOR SUBUNIT ALPHA"/>
    <property type="match status" value="1"/>
</dbReference>
<proteinExistence type="inferred from homology"/>
<dbReference type="InterPro" id="IPR036225">
    <property type="entry name" value="SRP/SRP_N"/>
</dbReference>
<dbReference type="InterPro" id="IPR013822">
    <property type="entry name" value="Signal_recog_particl_SRP54_hlx"/>
</dbReference>
<evidence type="ECO:0000256" key="1">
    <source>
        <dbReference type="ARBA" id="ARBA00004515"/>
    </source>
</evidence>
<sequence length="391" mass="41229">MSETEPKKRGFFSKLFGLDQPEPSRPHEPAPAPLPELPAEPVAEIVPEAAPQVPAAPDILLGEDAPLPVAPPEPPPEPEPVQPKRSWWRRLRDGLSRTSSALTTGISDLFTKRKLDAGTLEDLEDILIQADLGLATSARIAKAVGEGRYDKQIEPEEVKAILAREVEAILTPVAMPLVIDATKKPFVILMVGVNGSGKTTTIGKLAAKFRAEGKSVMLAAGDTFRAAAIEQLKVWGERTGAQVVAGQQGADSAGLAFEALQKAKAEGTDVLLIDTAGRLQNKTGLMDELAKVVRVIRKLDPETPHAALLVLDATVGQNAVSQVEAFRVTAGVTGLVMTKLDGTARGGILVALAAQFGLPVHFIGVGESVDDLEPFSARDFARAVAGLGEAA</sequence>
<feature type="compositionally biased region" description="Pro residues" evidence="11">
    <location>
        <begin position="29"/>
        <end position="38"/>
    </location>
</feature>
<dbReference type="Proteomes" id="UP001596104">
    <property type="component" value="Unassembled WGS sequence"/>
</dbReference>
<reference evidence="14" key="1">
    <citation type="journal article" date="2019" name="Int. J. Syst. Evol. Microbiol.">
        <title>The Global Catalogue of Microorganisms (GCM) 10K type strain sequencing project: providing services to taxonomists for standard genome sequencing and annotation.</title>
        <authorList>
            <consortium name="The Broad Institute Genomics Platform"/>
            <consortium name="The Broad Institute Genome Sequencing Center for Infectious Disease"/>
            <person name="Wu L."/>
            <person name="Ma J."/>
        </authorList>
    </citation>
    <scope>NUCLEOTIDE SEQUENCE [LARGE SCALE GENOMIC DNA]</scope>
    <source>
        <strain evidence="14">CGMCC 1.16326</strain>
    </source>
</reference>
<dbReference type="InterPro" id="IPR042101">
    <property type="entry name" value="SRP54_N_sf"/>
</dbReference>
<dbReference type="SMART" id="SM00962">
    <property type="entry name" value="SRP54"/>
    <property type="match status" value="1"/>
</dbReference>
<evidence type="ECO:0000256" key="6">
    <source>
        <dbReference type="ARBA" id="ARBA00023134"/>
    </source>
</evidence>
<dbReference type="InterPro" id="IPR003593">
    <property type="entry name" value="AAA+_ATPase"/>
</dbReference>
<evidence type="ECO:0000256" key="5">
    <source>
        <dbReference type="ARBA" id="ARBA00022801"/>
    </source>
</evidence>
<accession>A0ABW0HGF3</accession>
<comment type="subunit">
    <text evidence="10">Part of the signal recognition particle protein translocation system, which is composed of SRP and FtsY. SRP is a ribonucleoprotein composed of Ffh and a 4.5S RNA molecule.</text>
</comment>
<dbReference type="InterPro" id="IPR004390">
    <property type="entry name" value="SR_rcpt_FtsY"/>
</dbReference>
<comment type="caution">
    <text evidence="13">The sequence shown here is derived from an EMBL/GenBank/DDBJ whole genome shotgun (WGS) entry which is preliminary data.</text>
</comment>
<evidence type="ECO:0000313" key="13">
    <source>
        <dbReference type="EMBL" id="MFC5395492.1"/>
    </source>
</evidence>
<dbReference type="InterPro" id="IPR000897">
    <property type="entry name" value="SRP54_GTPase_dom"/>
</dbReference>
<comment type="similarity">
    <text evidence="10">Belongs to the GTP-binding SRP family. FtsY subfamily.</text>
</comment>
<dbReference type="SMART" id="SM00963">
    <property type="entry name" value="SRP54_N"/>
    <property type="match status" value="1"/>
</dbReference>
<dbReference type="SUPFAM" id="SSF47364">
    <property type="entry name" value="Domain of the SRP/SRP receptor G-proteins"/>
    <property type="match status" value="1"/>
</dbReference>
<feature type="binding site" evidence="10">
    <location>
        <begin position="192"/>
        <end position="199"/>
    </location>
    <ligand>
        <name>GTP</name>
        <dbReference type="ChEBI" id="CHEBI:37565"/>
    </ligand>
</feature>
<evidence type="ECO:0000313" key="14">
    <source>
        <dbReference type="Proteomes" id="UP001596104"/>
    </source>
</evidence>